<sequence>MSGNKATPYLSSTPPNSSTKVISTLPSSTLKQTPWGRASLHNIDICYQYLPSTNIIGIPLAPQNSSNCTLQKSSRLSNLLAA</sequence>
<gene>
    <name evidence="2" type="ORF">ILEXP_LOCUS5979</name>
</gene>
<reference evidence="2 3" key="1">
    <citation type="submission" date="2024-02" db="EMBL/GenBank/DDBJ databases">
        <authorList>
            <person name="Vignale AGUSTIN F."/>
            <person name="Sosa J E."/>
            <person name="Modenutti C."/>
        </authorList>
    </citation>
    <scope>NUCLEOTIDE SEQUENCE [LARGE SCALE GENOMIC DNA]</scope>
</reference>
<evidence type="ECO:0000256" key="1">
    <source>
        <dbReference type="SAM" id="MobiDB-lite"/>
    </source>
</evidence>
<organism evidence="2 3">
    <name type="scientific">Ilex paraguariensis</name>
    <name type="common">yerba mate</name>
    <dbReference type="NCBI Taxonomy" id="185542"/>
    <lineage>
        <taxon>Eukaryota</taxon>
        <taxon>Viridiplantae</taxon>
        <taxon>Streptophyta</taxon>
        <taxon>Embryophyta</taxon>
        <taxon>Tracheophyta</taxon>
        <taxon>Spermatophyta</taxon>
        <taxon>Magnoliopsida</taxon>
        <taxon>eudicotyledons</taxon>
        <taxon>Gunneridae</taxon>
        <taxon>Pentapetalae</taxon>
        <taxon>asterids</taxon>
        <taxon>campanulids</taxon>
        <taxon>Aquifoliales</taxon>
        <taxon>Aquifoliaceae</taxon>
        <taxon>Ilex</taxon>
    </lineage>
</organism>
<name>A0ABC8R4Z4_9AQUA</name>
<feature type="region of interest" description="Disordered" evidence="1">
    <location>
        <begin position="1"/>
        <end position="24"/>
    </location>
</feature>
<proteinExistence type="predicted"/>
<protein>
    <submittedName>
        <fullName evidence="2">Uncharacterized protein</fullName>
    </submittedName>
</protein>
<accession>A0ABC8R4Z4</accession>
<evidence type="ECO:0000313" key="2">
    <source>
        <dbReference type="EMBL" id="CAK9138630.1"/>
    </source>
</evidence>
<dbReference type="Proteomes" id="UP001642360">
    <property type="component" value="Unassembled WGS sequence"/>
</dbReference>
<dbReference type="AlphaFoldDB" id="A0ABC8R4Z4"/>
<dbReference type="EMBL" id="CAUOFW020000903">
    <property type="protein sequence ID" value="CAK9138630.1"/>
    <property type="molecule type" value="Genomic_DNA"/>
</dbReference>
<evidence type="ECO:0000313" key="3">
    <source>
        <dbReference type="Proteomes" id="UP001642360"/>
    </source>
</evidence>
<comment type="caution">
    <text evidence="2">The sequence shown here is derived from an EMBL/GenBank/DDBJ whole genome shotgun (WGS) entry which is preliminary data.</text>
</comment>
<keyword evidence="3" id="KW-1185">Reference proteome</keyword>